<dbReference type="GO" id="GO:0000455">
    <property type="term" value="P:enzyme-directed rRNA pseudouridine synthesis"/>
    <property type="evidence" value="ECO:0007669"/>
    <property type="project" value="UniProtKB-ARBA"/>
</dbReference>
<comment type="similarity">
    <text evidence="1 5">Belongs to the pseudouridine synthase RsuA family.</text>
</comment>
<evidence type="ECO:0000256" key="2">
    <source>
        <dbReference type="ARBA" id="ARBA00022884"/>
    </source>
</evidence>
<feature type="domain" description="RNA-binding S4" evidence="6">
    <location>
        <begin position="4"/>
        <end position="62"/>
    </location>
</feature>
<reference evidence="8 10" key="2">
    <citation type="submission" date="2019-10" db="EMBL/GenBank/DDBJ databases">
        <title>Genome Sequencing and assembly of Lactobacillus fermentum I2, a lactic acid bacteria.</title>
        <authorList>
            <person name="Lopes L.S."/>
            <person name="Persinoti G.F."/>
            <person name="Riano-Pachon D.M."/>
            <person name="Labate C.A."/>
        </authorList>
    </citation>
    <scope>NUCLEOTIDE SEQUENCE [LARGE SCALE GENOMIC DNA]</scope>
    <source>
        <strain evidence="8 10">I2</strain>
    </source>
</reference>
<dbReference type="InterPro" id="IPR018496">
    <property type="entry name" value="PsdUridine_synth_RsuA/RluB_CS"/>
</dbReference>
<dbReference type="FunFam" id="3.10.290.10:FF:000003">
    <property type="entry name" value="Pseudouridine synthase"/>
    <property type="match status" value="1"/>
</dbReference>
<evidence type="ECO:0000259" key="6">
    <source>
        <dbReference type="SMART" id="SM00363"/>
    </source>
</evidence>
<dbReference type="Pfam" id="PF00849">
    <property type="entry name" value="PseudoU_synth_2"/>
    <property type="match status" value="1"/>
</dbReference>
<dbReference type="GO" id="GO:0003723">
    <property type="term" value="F:RNA binding"/>
    <property type="evidence" value="ECO:0007669"/>
    <property type="project" value="UniProtKB-KW"/>
</dbReference>
<dbReference type="PROSITE" id="PS01149">
    <property type="entry name" value="PSI_RSU"/>
    <property type="match status" value="1"/>
</dbReference>
<dbReference type="NCBIfam" id="TIGR00093">
    <property type="entry name" value="pseudouridine synthase"/>
    <property type="match status" value="1"/>
</dbReference>
<dbReference type="FunFam" id="3.30.70.580:FF:000005">
    <property type="entry name" value="Pseudouridine synthase"/>
    <property type="match status" value="1"/>
</dbReference>
<dbReference type="InterPro" id="IPR020094">
    <property type="entry name" value="TruA/RsuA/RluB/E/F_N"/>
</dbReference>
<evidence type="ECO:0000313" key="9">
    <source>
        <dbReference type="Proteomes" id="UP000094714"/>
    </source>
</evidence>
<name>A0A0F4HDU2_LIMFE</name>
<dbReference type="InterPro" id="IPR002942">
    <property type="entry name" value="S4_RNA-bd"/>
</dbReference>
<dbReference type="EMBL" id="WHJL01000140">
    <property type="protein sequence ID" value="MPQ36132.1"/>
    <property type="molecule type" value="Genomic_DNA"/>
</dbReference>
<proteinExistence type="inferred from homology"/>
<dbReference type="Proteomes" id="UP000094714">
    <property type="component" value="Chromosome"/>
</dbReference>
<dbReference type="Proteomes" id="UP000466799">
    <property type="component" value="Unassembled WGS sequence"/>
</dbReference>
<gene>
    <name evidence="8" type="ORF">GC247_09820</name>
    <name evidence="7" type="ORF">LACFE_CDS1748</name>
</gene>
<evidence type="ECO:0000313" key="7">
    <source>
        <dbReference type="EMBL" id="AOR75191.1"/>
    </source>
</evidence>
<dbReference type="InterPro" id="IPR006145">
    <property type="entry name" value="PsdUridine_synth_RsuA/RluA"/>
</dbReference>
<accession>A0A0F4HDU2</accession>
<dbReference type="PROSITE" id="PS50889">
    <property type="entry name" value="S4"/>
    <property type="match status" value="1"/>
</dbReference>
<dbReference type="InterPro" id="IPR020103">
    <property type="entry name" value="PsdUridine_synth_cat_dom_sf"/>
</dbReference>
<dbReference type="FunFam" id="3.30.70.1560:FF:000001">
    <property type="entry name" value="Pseudouridine synthase"/>
    <property type="match status" value="1"/>
</dbReference>
<dbReference type="CDD" id="cd00165">
    <property type="entry name" value="S4"/>
    <property type="match status" value="1"/>
</dbReference>
<evidence type="ECO:0000256" key="5">
    <source>
        <dbReference type="RuleBase" id="RU003887"/>
    </source>
</evidence>
<dbReference type="PANTHER" id="PTHR47683">
    <property type="entry name" value="PSEUDOURIDINE SYNTHASE FAMILY PROTEIN-RELATED"/>
    <property type="match status" value="1"/>
</dbReference>
<dbReference type="SUPFAM" id="SSF55120">
    <property type="entry name" value="Pseudouridine synthase"/>
    <property type="match status" value="1"/>
</dbReference>
<dbReference type="EMBL" id="CP017151">
    <property type="protein sequence ID" value="AOR75191.1"/>
    <property type="molecule type" value="Genomic_DNA"/>
</dbReference>
<dbReference type="SUPFAM" id="SSF55174">
    <property type="entry name" value="Alpha-L RNA-binding motif"/>
    <property type="match status" value="1"/>
</dbReference>
<dbReference type="Gene3D" id="3.10.290.10">
    <property type="entry name" value="RNA-binding S4 domain"/>
    <property type="match status" value="1"/>
</dbReference>
<evidence type="ECO:0000256" key="3">
    <source>
        <dbReference type="ARBA" id="ARBA00023235"/>
    </source>
</evidence>
<dbReference type="CDD" id="cd02870">
    <property type="entry name" value="PseudoU_synth_RsuA_like"/>
    <property type="match status" value="1"/>
</dbReference>
<dbReference type="InterPro" id="IPR000748">
    <property type="entry name" value="PsdUridine_synth_RsuA/RluB/E/F"/>
</dbReference>
<dbReference type="EC" id="5.4.99.-" evidence="5"/>
<evidence type="ECO:0000313" key="10">
    <source>
        <dbReference type="Proteomes" id="UP000466799"/>
    </source>
</evidence>
<dbReference type="InterPro" id="IPR050343">
    <property type="entry name" value="RsuA_PseudoU_synthase"/>
</dbReference>
<keyword evidence="2 4" id="KW-0694">RNA-binding</keyword>
<dbReference type="Pfam" id="PF01479">
    <property type="entry name" value="S4"/>
    <property type="match status" value="1"/>
</dbReference>
<dbReference type="Gene3D" id="3.30.70.580">
    <property type="entry name" value="Pseudouridine synthase I, catalytic domain, N-terminal subdomain"/>
    <property type="match status" value="1"/>
</dbReference>
<dbReference type="InterPro" id="IPR042092">
    <property type="entry name" value="PsdUridine_s_RsuA/RluB/E/F_cat"/>
</dbReference>
<dbReference type="GO" id="GO:0120159">
    <property type="term" value="F:rRNA pseudouridine synthase activity"/>
    <property type="evidence" value="ECO:0007669"/>
    <property type="project" value="UniProtKB-ARBA"/>
</dbReference>
<dbReference type="RefSeq" id="WP_003684943.1">
    <property type="nucleotide sequence ID" value="NZ_AP024320.1"/>
</dbReference>
<dbReference type="InterPro" id="IPR036986">
    <property type="entry name" value="S4_RNA-bd_sf"/>
</dbReference>
<keyword evidence="3 5" id="KW-0413">Isomerase</keyword>
<organism evidence="7 9">
    <name type="scientific">Limosilactobacillus fermentum</name>
    <name type="common">Lactobacillus fermentum</name>
    <dbReference type="NCBI Taxonomy" id="1613"/>
    <lineage>
        <taxon>Bacteria</taxon>
        <taxon>Bacillati</taxon>
        <taxon>Bacillota</taxon>
        <taxon>Bacilli</taxon>
        <taxon>Lactobacillales</taxon>
        <taxon>Lactobacillaceae</taxon>
        <taxon>Limosilactobacillus</taxon>
    </lineage>
</organism>
<dbReference type="AlphaFoldDB" id="A0A0F4HDU2"/>
<dbReference type="PANTHER" id="PTHR47683:SF2">
    <property type="entry name" value="RNA-BINDING S4 DOMAIN-CONTAINING PROTEIN"/>
    <property type="match status" value="1"/>
</dbReference>
<evidence type="ECO:0000313" key="8">
    <source>
        <dbReference type="EMBL" id="MPQ36132.1"/>
    </source>
</evidence>
<dbReference type="PATRIC" id="fig|1613.112.peg.1833"/>
<dbReference type="Gene3D" id="3.30.70.1560">
    <property type="entry name" value="Alpha-L RNA-binding motif"/>
    <property type="match status" value="1"/>
</dbReference>
<protein>
    <recommendedName>
        <fullName evidence="5">Pseudouridine synthase</fullName>
        <ecNumber evidence="5">5.4.99.-</ecNumber>
    </recommendedName>
</protein>
<dbReference type="GO" id="GO:0005829">
    <property type="term" value="C:cytosol"/>
    <property type="evidence" value="ECO:0007669"/>
    <property type="project" value="UniProtKB-ARBA"/>
</dbReference>
<dbReference type="SMART" id="SM00363">
    <property type="entry name" value="S4"/>
    <property type="match status" value="1"/>
</dbReference>
<sequence length="241" mass="27030">MVKERLQKVIAHAGVASRRAAEGLILAGKVKVNGQVVTELGTKVDGNDEVMVNGEPVEQEQHEYYLLDKPRGVISSAHDDKGRKTVVDILKNEGVQTRVYPVGRLDYDTTGLLVMTNDGELANRLMHPRFEVDKVYIAKVKGLVSNDEMRLLREGVKIDGKKSQPARTKLLEANQRQKTSVVKLTIHEGHYHQVKKMMEAVGHPVLKLHRESYGPLTLAGLNPGQFRKLKVDEVRALRKLY</sequence>
<evidence type="ECO:0000256" key="1">
    <source>
        <dbReference type="ARBA" id="ARBA00008348"/>
    </source>
</evidence>
<reference evidence="7 9" key="1">
    <citation type="submission" date="2016-09" db="EMBL/GenBank/DDBJ databases">
        <title>Genome Sequence of the Lactobacillus fermentum strain NCC2970 (CNCM I-5068).</title>
        <authorList>
            <person name="Barretto C."/>
            <person name="Ngom-Bru C."/>
            <person name="Genevaz A."/>
            <person name="Fournier C."/>
            <person name="Moine D."/>
            <person name="Kassam M."/>
            <person name="Iltis A."/>
            <person name="Sagory-Zalkind P."/>
            <person name="Faucherand G."/>
            <person name="Descombes P."/>
            <person name="Duboux S."/>
        </authorList>
    </citation>
    <scope>NUCLEOTIDE SEQUENCE [LARGE SCALE GENOMIC DNA]</scope>
    <source>
        <strain evidence="7 9">NCC2970</strain>
    </source>
</reference>
<evidence type="ECO:0000256" key="4">
    <source>
        <dbReference type="PROSITE-ProRule" id="PRU00182"/>
    </source>
</evidence>